<dbReference type="PROSITE" id="PS01358">
    <property type="entry name" value="ZF_RANBP2_1"/>
    <property type="match status" value="1"/>
</dbReference>
<dbReference type="InterPro" id="IPR001876">
    <property type="entry name" value="Znf_RanBP2"/>
</dbReference>
<evidence type="ECO:0000256" key="7">
    <source>
        <dbReference type="ARBA" id="ARBA00023242"/>
    </source>
</evidence>
<dbReference type="SUPFAM" id="SSF54928">
    <property type="entry name" value="RNA-binding domain, RBD"/>
    <property type="match status" value="2"/>
</dbReference>
<keyword evidence="6 8" id="KW-0694">RNA-binding</keyword>
<evidence type="ECO:0000256" key="9">
    <source>
        <dbReference type="PROSITE-ProRule" id="PRU00322"/>
    </source>
</evidence>
<dbReference type="EMBL" id="ML996703">
    <property type="protein sequence ID" value="KAF2397377.1"/>
    <property type="molecule type" value="Genomic_DNA"/>
</dbReference>
<dbReference type="GO" id="GO:0005634">
    <property type="term" value="C:nucleus"/>
    <property type="evidence" value="ECO:0007669"/>
    <property type="project" value="UniProtKB-SubCell"/>
</dbReference>
<evidence type="ECO:0000256" key="4">
    <source>
        <dbReference type="ARBA" id="ARBA00022771"/>
    </source>
</evidence>
<evidence type="ECO:0000256" key="10">
    <source>
        <dbReference type="SAM" id="MobiDB-lite"/>
    </source>
</evidence>
<evidence type="ECO:0000256" key="6">
    <source>
        <dbReference type="ARBA" id="ARBA00022884"/>
    </source>
</evidence>
<evidence type="ECO:0000259" key="12">
    <source>
        <dbReference type="PROSITE" id="PS50174"/>
    </source>
</evidence>
<dbReference type="Proteomes" id="UP000799640">
    <property type="component" value="Unassembled WGS sequence"/>
</dbReference>
<dbReference type="GO" id="GO:0008270">
    <property type="term" value="F:zinc ion binding"/>
    <property type="evidence" value="ECO:0007669"/>
    <property type="project" value="UniProtKB-KW"/>
</dbReference>
<dbReference type="Gene3D" id="3.30.70.330">
    <property type="match status" value="2"/>
</dbReference>
<dbReference type="SMART" id="SM00360">
    <property type="entry name" value="RRM"/>
    <property type="match status" value="2"/>
</dbReference>
<dbReference type="SMART" id="SM00443">
    <property type="entry name" value="G_patch"/>
    <property type="match status" value="1"/>
</dbReference>
<protein>
    <recommendedName>
        <fullName evidence="16">RNA-binding domain-containing protein</fullName>
    </recommendedName>
</protein>
<dbReference type="PANTHER" id="PTHR13948">
    <property type="entry name" value="RNA-BINDING PROTEIN"/>
    <property type="match status" value="1"/>
</dbReference>
<feature type="domain" description="G-patch" evidence="12">
    <location>
        <begin position="522"/>
        <end position="568"/>
    </location>
</feature>
<evidence type="ECO:0000313" key="14">
    <source>
        <dbReference type="EMBL" id="KAF2397377.1"/>
    </source>
</evidence>
<feature type="region of interest" description="Disordered" evidence="10">
    <location>
        <begin position="456"/>
        <end position="477"/>
    </location>
</feature>
<dbReference type="GO" id="GO:0003723">
    <property type="term" value="F:RNA binding"/>
    <property type="evidence" value="ECO:0007669"/>
    <property type="project" value="UniProtKB-UniRule"/>
</dbReference>
<reference evidence="14" key="1">
    <citation type="journal article" date="2020" name="Stud. Mycol.">
        <title>101 Dothideomycetes genomes: a test case for predicting lifestyles and emergence of pathogens.</title>
        <authorList>
            <person name="Haridas S."/>
            <person name="Albert R."/>
            <person name="Binder M."/>
            <person name="Bloem J."/>
            <person name="Labutti K."/>
            <person name="Salamov A."/>
            <person name="Andreopoulos B."/>
            <person name="Baker S."/>
            <person name="Barry K."/>
            <person name="Bills G."/>
            <person name="Bluhm B."/>
            <person name="Cannon C."/>
            <person name="Castanera R."/>
            <person name="Culley D."/>
            <person name="Daum C."/>
            <person name="Ezra D."/>
            <person name="Gonzalez J."/>
            <person name="Henrissat B."/>
            <person name="Kuo A."/>
            <person name="Liang C."/>
            <person name="Lipzen A."/>
            <person name="Lutzoni F."/>
            <person name="Magnuson J."/>
            <person name="Mondo S."/>
            <person name="Nolan M."/>
            <person name="Ohm R."/>
            <person name="Pangilinan J."/>
            <person name="Park H.-J."/>
            <person name="Ramirez L."/>
            <person name="Alfaro M."/>
            <person name="Sun H."/>
            <person name="Tritt A."/>
            <person name="Yoshinaga Y."/>
            <person name="Zwiers L.-H."/>
            <person name="Turgeon B."/>
            <person name="Goodwin S."/>
            <person name="Spatafora J."/>
            <person name="Crous P."/>
            <person name="Grigoriev I."/>
        </authorList>
    </citation>
    <scope>NUCLEOTIDE SEQUENCE</scope>
    <source>
        <strain evidence="14">CBS 262.69</strain>
    </source>
</reference>
<evidence type="ECO:0000259" key="11">
    <source>
        <dbReference type="PROSITE" id="PS50102"/>
    </source>
</evidence>
<evidence type="ECO:0000256" key="5">
    <source>
        <dbReference type="ARBA" id="ARBA00022833"/>
    </source>
</evidence>
<dbReference type="Pfam" id="PF00076">
    <property type="entry name" value="RRM_1"/>
    <property type="match status" value="2"/>
</dbReference>
<feature type="compositionally biased region" description="Low complexity" evidence="10">
    <location>
        <begin position="459"/>
        <end position="468"/>
    </location>
</feature>
<dbReference type="InterPro" id="IPR012677">
    <property type="entry name" value="Nucleotide-bd_a/b_plait_sf"/>
</dbReference>
<dbReference type="GO" id="GO:0000398">
    <property type="term" value="P:mRNA splicing, via spliceosome"/>
    <property type="evidence" value="ECO:0007669"/>
    <property type="project" value="TreeGrafter"/>
</dbReference>
<evidence type="ECO:0008006" key="16">
    <source>
        <dbReference type="Google" id="ProtNLM"/>
    </source>
</evidence>
<dbReference type="Gene3D" id="4.10.1060.10">
    <property type="entry name" value="Zinc finger, RanBP2-type"/>
    <property type="match status" value="1"/>
</dbReference>
<gene>
    <name evidence="14" type="ORF">EJ06DRAFT_514781</name>
</gene>
<organism evidence="14 15">
    <name type="scientific">Trichodelitschia bisporula</name>
    <dbReference type="NCBI Taxonomy" id="703511"/>
    <lineage>
        <taxon>Eukaryota</taxon>
        <taxon>Fungi</taxon>
        <taxon>Dikarya</taxon>
        <taxon>Ascomycota</taxon>
        <taxon>Pezizomycotina</taxon>
        <taxon>Dothideomycetes</taxon>
        <taxon>Dothideomycetes incertae sedis</taxon>
        <taxon>Phaeotrichales</taxon>
        <taxon>Phaeotrichaceae</taxon>
        <taxon>Trichodelitschia</taxon>
    </lineage>
</organism>
<dbReference type="OrthoDB" id="29221at2759"/>
<name>A0A6G1HNG5_9PEZI</name>
<dbReference type="PROSITE" id="PS50199">
    <property type="entry name" value="ZF_RANBP2_2"/>
    <property type="match status" value="1"/>
</dbReference>
<keyword evidence="5" id="KW-0862">Zinc</keyword>
<keyword evidence="7" id="KW-0539">Nucleus</keyword>
<sequence>MRSKSRSRSPARRVPTKELIMEGLPTDISEDSIRQQIDTFYKTENLVDVRIIRHKQTQVSRGYGFLQFADVDSASAFLERYRRDFGFSAPSTDGVTTRVDISYSRERRERPADWNCATCGTDNFATRAKCRTCLTSKDAQVEAPRQVAPPPVVNNGDSDAAPDDTPSLFLLLRYLEPSTTEQVLARALEKLCKPAPDADPAKQAKQAGAKITSTAFSINSGARTGSIKRVFIVRDKATGDSRRYGFAEFHTLDDAQAAMKKYSSMEKFTISSSPVYVNYIHTGVFVPLFEDTNPEYTFAASHNPALKLAYWDAQAYMSELEVSTEPPNVDGAAKAEIKDAAKPKAKKRKVEAAADESGKRFRFAQLELWQKKQEELHGGTPAGKPTHSTPPIDTDPPPPPPPAEAGPQSYADLKQLICALCNRKFDSVPAVQKHERASDLHKRNLQSADLRAKAVAKLAASRRTAPAPASVPEPPAPENVYVDRAAARRIAFQQPKKVATRPAPAPAKALHDPSPEPEPQPKKSKGAALLGKMGWSEGSGLGARGEGIVAPIEPKVYREGVGLGAEGGEVGDAQVEAERNTGGGRGKWIERAREGARERFSRME</sequence>
<dbReference type="InterPro" id="IPR000504">
    <property type="entry name" value="RRM_dom"/>
</dbReference>
<evidence type="ECO:0000256" key="1">
    <source>
        <dbReference type="ARBA" id="ARBA00004123"/>
    </source>
</evidence>
<dbReference type="InterPro" id="IPR035979">
    <property type="entry name" value="RBD_domain_sf"/>
</dbReference>
<accession>A0A6G1HNG5</accession>
<feature type="compositionally biased region" description="Pro residues" evidence="10">
    <location>
        <begin position="393"/>
        <end position="404"/>
    </location>
</feature>
<keyword evidence="4 9" id="KW-0863">Zinc-finger</keyword>
<keyword evidence="2" id="KW-0479">Metal-binding</keyword>
<dbReference type="SMART" id="SM00547">
    <property type="entry name" value="ZnF_RBZ"/>
    <property type="match status" value="1"/>
</dbReference>
<evidence type="ECO:0000256" key="8">
    <source>
        <dbReference type="PROSITE-ProRule" id="PRU00176"/>
    </source>
</evidence>
<proteinExistence type="predicted"/>
<dbReference type="InterPro" id="IPR000467">
    <property type="entry name" value="G_patch_dom"/>
</dbReference>
<feature type="domain" description="RanBP2-type" evidence="13">
    <location>
        <begin position="110"/>
        <end position="139"/>
    </location>
</feature>
<dbReference type="AlphaFoldDB" id="A0A6G1HNG5"/>
<feature type="domain" description="RRM" evidence="11">
    <location>
        <begin position="168"/>
        <end position="282"/>
    </location>
</feature>
<dbReference type="PROSITE" id="PS50102">
    <property type="entry name" value="RRM"/>
    <property type="match status" value="2"/>
</dbReference>
<dbReference type="PROSITE" id="PS50174">
    <property type="entry name" value="G_PATCH"/>
    <property type="match status" value="1"/>
</dbReference>
<dbReference type="SUPFAM" id="SSF90209">
    <property type="entry name" value="Ran binding protein zinc finger-like"/>
    <property type="match status" value="1"/>
</dbReference>
<comment type="subcellular location">
    <subcellularLocation>
        <location evidence="1">Nucleus</location>
    </subcellularLocation>
</comment>
<evidence type="ECO:0000256" key="2">
    <source>
        <dbReference type="ARBA" id="ARBA00022723"/>
    </source>
</evidence>
<keyword evidence="15" id="KW-1185">Reference proteome</keyword>
<evidence type="ECO:0000259" key="13">
    <source>
        <dbReference type="PROSITE" id="PS50199"/>
    </source>
</evidence>
<feature type="region of interest" description="Disordered" evidence="10">
    <location>
        <begin position="492"/>
        <end position="528"/>
    </location>
</feature>
<evidence type="ECO:0000313" key="15">
    <source>
        <dbReference type="Proteomes" id="UP000799640"/>
    </source>
</evidence>
<dbReference type="InterPro" id="IPR036443">
    <property type="entry name" value="Znf_RanBP2_sf"/>
</dbReference>
<dbReference type="Pfam" id="PF01585">
    <property type="entry name" value="G-patch"/>
    <property type="match status" value="1"/>
</dbReference>
<feature type="domain" description="RRM" evidence="11">
    <location>
        <begin position="17"/>
        <end position="106"/>
    </location>
</feature>
<keyword evidence="3" id="KW-0677">Repeat</keyword>
<evidence type="ECO:0000256" key="3">
    <source>
        <dbReference type="ARBA" id="ARBA00022737"/>
    </source>
</evidence>
<feature type="region of interest" description="Disordered" evidence="10">
    <location>
        <begin position="565"/>
        <end position="587"/>
    </location>
</feature>
<feature type="region of interest" description="Disordered" evidence="10">
    <location>
        <begin position="375"/>
        <end position="409"/>
    </location>
</feature>
<dbReference type="PANTHER" id="PTHR13948:SF3">
    <property type="entry name" value="FI21118P1"/>
    <property type="match status" value="1"/>
</dbReference>